<evidence type="ECO:0000313" key="2">
    <source>
        <dbReference type="EMBL" id="CAB4788985.1"/>
    </source>
</evidence>
<proteinExistence type="predicted"/>
<accession>A0A6J6WYY6</accession>
<organism evidence="2">
    <name type="scientific">freshwater metagenome</name>
    <dbReference type="NCBI Taxonomy" id="449393"/>
    <lineage>
        <taxon>unclassified sequences</taxon>
        <taxon>metagenomes</taxon>
        <taxon>ecological metagenomes</taxon>
    </lineage>
</organism>
<dbReference type="EMBL" id="CAEZZV010000209">
    <property type="protein sequence ID" value="CAB4788985.1"/>
    <property type="molecule type" value="Genomic_DNA"/>
</dbReference>
<sequence length="75" mass="7392">MMHDPDAPVTVHVAPPGDAVTSYDVGVSPPVGAVTVIVAFSIPGTTVATPGRLGPKTSFVTESGPNDAASAPVPL</sequence>
<feature type="region of interest" description="Disordered" evidence="1">
    <location>
        <begin position="52"/>
        <end position="75"/>
    </location>
</feature>
<evidence type="ECO:0000313" key="3">
    <source>
        <dbReference type="EMBL" id="CAB5130842.1"/>
    </source>
</evidence>
<evidence type="ECO:0000256" key="1">
    <source>
        <dbReference type="SAM" id="MobiDB-lite"/>
    </source>
</evidence>
<dbReference type="AlphaFoldDB" id="A0A6J6WYY6"/>
<protein>
    <submittedName>
        <fullName evidence="2">Unannotated protein</fullName>
    </submittedName>
</protein>
<reference evidence="2" key="1">
    <citation type="submission" date="2020-05" db="EMBL/GenBank/DDBJ databases">
        <authorList>
            <person name="Chiriac C."/>
            <person name="Salcher M."/>
            <person name="Ghai R."/>
            <person name="Kavagutti S V."/>
        </authorList>
    </citation>
    <scope>NUCLEOTIDE SEQUENCE</scope>
</reference>
<name>A0A6J6WYY6_9ZZZZ</name>
<dbReference type="EMBL" id="CAFBRX010000157">
    <property type="protein sequence ID" value="CAB5130842.1"/>
    <property type="molecule type" value="Genomic_DNA"/>
</dbReference>
<gene>
    <name evidence="2" type="ORF">UFOPK2921_01319</name>
    <name evidence="3" type="ORF">UFOPK4422_01326</name>
</gene>